<dbReference type="STRING" id="1141098.A0A1Y2DUV8"/>
<keyword evidence="1" id="KW-0489">Methyltransferase</keyword>
<dbReference type="GO" id="GO:0016279">
    <property type="term" value="F:protein-lysine N-methyltransferase activity"/>
    <property type="evidence" value="ECO:0007669"/>
    <property type="project" value="TreeGrafter"/>
</dbReference>
<dbReference type="InterPro" id="IPR001214">
    <property type="entry name" value="SET_dom"/>
</dbReference>
<evidence type="ECO:0000313" key="5">
    <source>
        <dbReference type="EMBL" id="ORY63027.1"/>
    </source>
</evidence>
<keyword evidence="2" id="KW-0808">Transferase</keyword>
<dbReference type="GO" id="GO:0032259">
    <property type="term" value="P:methylation"/>
    <property type="evidence" value="ECO:0007669"/>
    <property type="project" value="UniProtKB-KW"/>
</dbReference>
<evidence type="ECO:0000259" key="4">
    <source>
        <dbReference type="PROSITE" id="PS50280"/>
    </source>
</evidence>
<protein>
    <recommendedName>
        <fullName evidence="4">SET domain-containing protein</fullName>
    </recommendedName>
</protein>
<dbReference type="AlphaFoldDB" id="A0A1Y2DUV8"/>
<dbReference type="OrthoDB" id="441812at2759"/>
<dbReference type="RefSeq" id="XP_040714684.1">
    <property type="nucleotide sequence ID" value="XM_040856138.1"/>
</dbReference>
<keyword evidence="3" id="KW-0949">S-adenosyl-L-methionine</keyword>
<comment type="caution">
    <text evidence="5">The sequence shown here is derived from an EMBL/GenBank/DDBJ whole genome shotgun (WGS) entry which is preliminary data.</text>
</comment>
<proteinExistence type="predicted"/>
<gene>
    <name evidence="5" type="ORF">BCR38DRAFT_344875</name>
</gene>
<dbReference type="Gene3D" id="3.90.1410.10">
    <property type="entry name" value="set domain protein methyltransferase, domain 1"/>
    <property type="match status" value="1"/>
</dbReference>
<dbReference type="Proteomes" id="UP000193689">
    <property type="component" value="Unassembled WGS sequence"/>
</dbReference>
<dbReference type="Gene3D" id="3.90.1420.10">
    <property type="entry name" value="Rubisco LSMT, substrate-binding domain"/>
    <property type="match status" value="1"/>
</dbReference>
<organism evidence="5 6">
    <name type="scientific">Pseudomassariella vexata</name>
    <dbReference type="NCBI Taxonomy" id="1141098"/>
    <lineage>
        <taxon>Eukaryota</taxon>
        <taxon>Fungi</taxon>
        <taxon>Dikarya</taxon>
        <taxon>Ascomycota</taxon>
        <taxon>Pezizomycotina</taxon>
        <taxon>Sordariomycetes</taxon>
        <taxon>Xylariomycetidae</taxon>
        <taxon>Amphisphaeriales</taxon>
        <taxon>Pseudomassariaceae</taxon>
        <taxon>Pseudomassariella</taxon>
    </lineage>
</organism>
<dbReference type="InterPro" id="IPR046341">
    <property type="entry name" value="SET_dom_sf"/>
</dbReference>
<name>A0A1Y2DUV8_9PEZI</name>
<dbReference type="GeneID" id="63772350"/>
<evidence type="ECO:0000256" key="1">
    <source>
        <dbReference type="ARBA" id="ARBA00022603"/>
    </source>
</evidence>
<keyword evidence="6" id="KW-1185">Reference proteome</keyword>
<dbReference type="InParanoid" id="A0A1Y2DUV8"/>
<accession>A0A1Y2DUV8</accession>
<dbReference type="InterPro" id="IPR050600">
    <property type="entry name" value="SETD3_SETD6_MTase"/>
</dbReference>
<dbReference type="CDD" id="cd10527">
    <property type="entry name" value="SET_LSMT"/>
    <property type="match status" value="1"/>
</dbReference>
<reference evidence="5 6" key="1">
    <citation type="submission" date="2016-07" db="EMBL/GenBank/DDBJ databases">
        <title>Pervasive Adenine N6-methylation of Active Genes in Fungi.</title>
        <authorList>
            <consortium name="DOE Joint Genome Institute"/>
            <person name="Mondo S.J."/>
            <person name="Dannebaum R.O."/>
            <person name="Kuo R.C."/>
            <person name="Labutti K."/>
            <person name="Haridas S."/>
            <person name="Kuo A."/>
            <person name="Salamov A."/>
            <person name="Ahrendt S.R."/>
            <person name="Lipzen A."/>
            <person name="Sullivan W."/>
            <person name="Andreopoulos W.B."/>
            <person name="Clum A."/>
            <person name="Lindquist E."/>
            <person name="Daum C."/>
            <person name="Ramamoorthy G.K."/>
            <person name="Gryganskyi A."/>
            <person name="Culley D."/>
            <person name="Magnuson J.K."/>
            <person name="James T.Y."/>
            <person name="O'Malley M.A."/>
            <person name="Stajich J.E."/>
            <person name="Spatafora J.W."/>
            <person name="Visel A."/>
            <person name="Grigoriev I.V."/>
        </authorList>
    </citation>
    <scope>NUCLEOTIDE SEQUENCE [LARGE SCALE GENOMIC DNA]</scope>
    <source>
        <strain evidence="5 6">CBS 129021</strain>
    </source>
</reference>
<evidence type="ECO:0000256" key="3">
    <source>
        <dbReference type="ARBA" id="ARBA00022691"/>
    </source>
</evidence>
<evidence type="ECO:0000313" key="6">
    <source>
        <dbReference type="Proteomes" id="UP000193689"/>
    </source>
</evidence>
<dbReference type="PROSITE" id="PS50280">
    <property type="entry name" value="SET"/>
    <property type="match status" value="1"/>
</dbReference>
<feature type="domain" description="SET" evidence="4">
    <location>
        <begin position="23"/>
        <end position="260"/>
    </location>
</feature>
<dbReference type="SUPFAM" id="SSF82199">
    <property type="entry name" value="SET domain"/>
    <property type="match status" value="1"/>
</dbReference>
<dbReference type="PANTHER" id="PTHR13271:SF76">
    <property type="entry name" value="SET DOMAIN-CONTAINING PROTEIN 8"/>
    <property type="match status" value="1"/>
</dbReference>
<sequence>MRRGEFPIASLPVWCSLNDVTFFDVKVGDIEGKGYGLVAERDLVNEEDNSESPLLLTIPKDLVLSAEAVEEYAKEDKNFRQLLEAAGHRSHRGDVLLFLMVQLILSSPDNPGAKNIVTPWTQYFSLLPAKVPIPTMWTDAELSHLRGSSLESAVAAKLSVLTKEFNDVRARSSDLLYWNDLLWADEVFTVHDWVLLDALYRSRSLGLPKSGESMVPCLDLVNHSRQSSAYFEESSNEEVTLLLREGCAVSSGQEITIDYGQGKSAAEMLFSYGFIDSDATAKSLVLPVEPTEDDPLAKAKLHVFGTPPTLQIHDSEDGVPQWTAPFIYLVCLNEEDGLNFALLQENDGSRHLRLHWQEEDVTDRAHELTALIDGHELRQIFELRAVTLIQERVEQQIKSLRDSHSNAMPGIVRAEILQTALHLRNLEADLLERAARALEDQKTRLLADNSVIAYLGFVEEPRTDEAGAALSNDEEDFS</sequence>
<dbReference type="EMBL" id="MCFJ01000008">
    <property type="protein sequence ID" value="ORY63027.1"/>
    <property type="molecule type" value="Genomic_DNA"/>
</dbReference>
<dbReference type="InterPro" id="IPR036464">
    <property type="entry name" value="Rubisco_LSMT_subst-bd_sf"/>
</dbReference>
<evidence type="ECO:0000256" key="2">
    <source>
        <dbReference type="ARBA" id="ARBA00022679"/>
    </source>
</evidence>
<dbReference type="GO" id="GO:0005634">
    <property type="term" value="C:nucleus"/>
    <property type="evidence" value="ECO:0007669"/>
    <property type="project" value="TreeGrafter"/>
</dbReference>
<dbReference type="PANTHER" id="PTHR13271">
    <property type="entry name" value="UNCHARACTERIZED PUTATIVE METHYLTRANSFERASE"/>
    <property type="match status" value="1"/>
</dbReference>